<evidence type="ECO:0000256" key="1">
    <source>
        <dbReference type="SAM" id="SignalP"/>
    </source>
</evidence>
<keyword evidence="1" id="KW-0732">Signal</keyword>
<protein>
    <recommendedName>
        <fullName evidence="4">Secreted protein</fullName>
    </recommendedName>
</protein>
<evidence type="ECO:0000313" key="3">
    <source>
        <dbReference type="Proteomes" id="UP001279734"/>
    </source>
</evidence>
<comment type="caution">
    <text evidence="2">The sequence shown here is derived from an EMBL/GenBank/DDBJ whole genome shotgun (WGS) entry which is preliminary data.</text>
</comment>
<feature type="chain" id="PRO_5041974326" description="Secreted protein" evidence="1">
    <location>
        <begin position="24"/>
        <end position="93"/>
    </location>
</feature>
<dbReference type="EMBL" id="BSYO01000024">
    <property type="protein sequence ID" value="GMH22257.1"/>
    <property type="molecule type" value="Genomic_DNA"/>
</dbReference>
<sequence>MLPRCAFAVFLVCFLFFLTEVSSARDEECYACGLEHGWFLYPVEGKRTLIAAGSHLVMLLMLHYYDVGAVGDAGGGSWLPTDFCVCCLCGVVF</sequence>
<reference evidence="2" key="1">
    <citation type="submission" date="2023-05" db="EMBL/GenBank/DDBJ databases">
        <title>Nepenthes gracilis genome sequencing.</title>
        <authorList>
            <person name="Fukushima K."/>
        </authorList>
    </citation>
    <scope>NUCLEOTIDE SEQUENCE</scope>
    <source>
        <strain evidence="2">SING2019-196</strain>
    </source>
</reference>
<evidence type="ECO:0000313" key="2">
    <source>
        <dbReference type="EMBL" id="GMH22257.1"/>
    </source>
</evidence>
<accession>A0AAD3XYA6</accession>
<gene>
    <name evidence="2" type="ORF">Nepgr_024100</name>
</gene>
<evidence type="ECO:0008006" key="4">
    <source>
        <dbReference type="Google" id="ProtNLM"/>
    </source>
</evidence>
<name>A0AAD3XYA6_NEPGR</name>
<dbReference type="Proteomes" id="UP001279734">
    <property type="component" value="Unassembled WGS sequence"/>
</dbReference>
<proteinExistence type="predicted"/>
<dbReference type="AlphaFoldDB" id="A0AAD3XYA6"/>
<keyword evidence="3" id="KW-1185">Reference proteome</keyword>
<organism evidence="2 3">
    <name type="scientific">Nepenthes gracilis</name>
    <name type="common">Slender pitcher plant</name>
    <dbReference type="NCBI Taxonomy" id="150966"/>
    <lineage>
        <taxon>Eukaryota</taxon>
        <taxon>Viridiplantae</taxon>
        <taxon>Streptophyta</taxon>
        <taxon>Embryophyta</taxon>
        <taxon>Tracheophyta</taxon>
        <taxon>Spermatophyta</taxon>
        <taxon>Magnoliopsida</taxon>
        <taxon>eudicotyledons</taxon>
        <taxon>Gunneridae</taxon>
        <taxon>Pentapetalae</taxon>
        <taxon>Caryophyllales</taxon>
        <taxon>Nepenthaceae</taxon>
        <taxon>Nepenthes</taxon>
    </lineage>
</organism>
<feature type="signal peptide" evidence="1">
    <location>
        <begin position="1"/>
        <end position="23"/>
    </location>
</feature>